<dbReference type="KEGG" id="mic:Mic7113_4389"/>
<dbReference type="eggNOG" id="ENOG5032WMU">
    <property type="taxonomic scope" value="Bacteria"/>
</dbReference>
<dbReference type="OrthoDB" id="426336at2"/>
<keyword evidence="2" id="KW-1185">Reference proteome</keyword>
<sequence>MAELTIQVPDELAQRLEPFRDRLPELLTHAVGTILPTTSSAELLSSIANPTDAPAAYAEVLDFLITGPTPQAIVAFKVSAEAQERIHTLLDKNREGTLTETEAAELDLYEQLEHMMILLKAKAHALIR</sequence>
<dbReference type="AlphaFoldDB" id="K9WJW8"/>
<accession>K9WJW8</accession>
<dbReference type="PATRIC" id="fig|1173027.3.peg.4852"/>
<evidence type="ECO:0000313" key="1">
    <source>
        <dbReference type="EMBL" id="AFZ20086.1"/>
    </source>
</evidence>
<dbReference type="HOGENOM" id="CLU_160643_0_0_3"/>
<proteinExistence type="predicted"/>
<organism evidence="1 2">
    <name type="scientific">Allocoleopsis franciscana PCC 7113</name>
    <dbReference type="NCBI Taxonomy" id="1173027"/>
    <lineage>
        <taxon>Bacteria</taxon>
        <taxon>Bacillati</taxon>
        <taxon>Cyanobacteriota</taxon>
        <taxon>Cyanophyceae</taxon>
        <taxon>Coleofasciculales</taxon>
        <taxon>Coleofasciculaceae</taxon>
        <taxon>Allocoleopsis</taxon>
        <taxon>Allocoleopsis franciscana</taxon>
    </lineage>
</organism>
<dbReference type="RefSeq" id="WP_015184222.1">
    <property type="nucleotide sequence ID" value="NC_019738.1"/>
</dbReference>
<protein>
    <submittedName>
        <fullName evidence="1">Uncharacterized protein</fullName>
    </submittedName>
</protein>
<evidence type="ECO:0000313" key="2">
    <source>
        <dbReference type="Proteomes" id="UP000010471"/>
    </source>
</evidence>
<dbReference type="Proteomes" id="UP000010471">
    <property type="component" value="Chromosome"/>
</dbReference>
<name>K9WJW8_9CYAN</name>
<dbReference type="STRING" id="1173027.Mic7113_4389"/>
<dbReference type="EMBL" id="CP003630">
    <property type="protein sequence ID" value="AFZ20086.1"/>
    <property type="molecule type" value="Genomic_DNA"/>
</dbReference>
<gene>
    <name evidence="1" type="ORF">Mic7113_4389</name>
</gene>
<reference evidence="1 2" key="1">
    <citation type="submission" date="2012-06" db="EMBL/GenBank/DDBJ databases">
        <title>Finished chromosome of genome of Microcoleus sp. PCC 7113.</title>
        <authorList>
            <consortium name="US DOE Joint Genome Institute"/>
            <person name="Gugger M."/>
            <person name="Coursin T."/>
            <person name="Rippka R."/>
            <person name="Tandeau De Marsac N."/>
            <person name="Huntemann M."/>
            <person name="Wei C.-L."/>
            <person name="Han J."/>
            <person name="Detter J.C."/>
            <person name="Han C."/>
            <person name="Tapia R."/>
            <person name="Chen A."/>
            <person name="Kyrpides N."/>
            <person name="Mavromatis K."/>
            <person name="Markowitz V."/>
            <person name="Szeto E."/>
            <person name="Ivanova N."/>
            <person name="Pagani I."/>
            <person name="Pati A."/>
            <person name="Goodwin L."/>
            <person name="Nordberg H.P."/>
            <person name="Cantor M.N."/>
            <person name="Hua S.X."/>
            <person name="Woyke T."/>
            <person name="Kerfeld C.A."/>
        </authorList>
    </citation>
    <scope>NUCLEOTIDE SEQUENCE [LARGE SCALE GENOMIC DNA]</scope>
    <source>
        <strain evidence="1 2">PCC 7113</strain>
    </source>
</reference>